<evidence type="ECO:0000313" key="3">
    <source>
        <dbReference type="EMBL" id="NVN52064.1"/>
    </source>
</evidence>
<keyword evidence="4" id="KW-1185">Reference proteome</keyword>
<reference evidence="3 4" key="1">
    <citation type="submission" date="2020-05" db="EMBL/GenBank/DDBJ databases">
        <title>Draft genome sequence of Mycobacterium hippocampi DL, isolated from European seabass, Dicentrarchus labrax, reared in fish farms.</title>
        <authorList>
            <person name="Stathopoulou P."/>
            <person name="Asimakis E."/>
            <person name="Tzokas K."/>
            <person name="Batargias C."/>
            <person name="Tsiamis G."/>
        </authorList>
    </citation>
    <scope>NUCLEOTIDE SEQUENCE [LARGE SCALE GENOMIC DNA]</scope>
    <source>
        <strain evidence="3 4">DL</strain>
    </source>
</reference>
<evidence type="ECO:0000313" key="4">
    <source>
        <dbReference type="Proteomes" id="UP000570517"/>
    </source>
</evidence>
<feature type="signal peptide" evidence="1">
    <location>
        <begin position="1"/>
        <end position="29"/>
    </location>
</feature>
<feature type="chain" id="PRO_5032898117" description="DUF732 domain-containing protein" evidence="1">
    <location>
        <begin position="30"/>
        <end position="116"/>
    </location>
</feature>
<accession>A0A850PVQ8</accession>
<evidence type="ECO:0000259" key="2">
    <source>
        <dbReference type="Pfam" id="PF05305"/>
    </source>
</evidence>
<gene>
    <name evidence="3" type="ORF">HLY00_730</name>
</gene>
<dbReference type="RefSeq" id="WP_178360348.1">
    <property type="nucleotide sequence ID" value="NZ_JABFYL010000041.1"/>
</dbReference>
<protein>
    <recommendedName>
        <fullName evidence="2">DUF732 domain-containing protein</fullName>
    </recommendedName>
</protein>
<dbReference type="Pfam" id="PF05305">
    <property type="entry name" value="DUF732"/>
    <property type="match status" value="1"/>
</dbReference>
<comment type="caution">
    <text evidence="3">The sequence shown here is derived from an EMBL/GenBank/DDBJ whole genome shotgun (WGS) entry which is preliminary data.</text>
</comment>
<feature type="domain" description="DUF732" evidence="2">
    <location>
        <begin position="32"/>
        <end position="109"/>
    </location>
</feature>
<sequence>MFGRYASLTVAAFSATATALTLGSPVAHATEADAQFLAVVESLGLQFATPDEAVEAGNNVCDIVAEGSANNINPAEIRTSLVASLLGEGLDVPSATRLMQGAVGAYCPDFQAIVAD</sequence>
<name>A0A850PVQ8_9MYCO</name>
<dbReference type="AlphaFoldDB" id="A0A850PVQ8"/>
<keyword evidence="1" id="KW-0732">Signal</keyword>
<organism evidence="3 4">
    <name type="scientific">Mycolicibacterium hippocampi</name>
    <dbReference type="NCBI Taxonomy" id="659824"/>
    <lineage>
        <taxon>Bacteria</taxon>
        <taxon>Bacillati</taxon>
        <taxon>Actinomycetota</taxon>
        <taxon>Actinomycetes</taxon>
        <taxon>Mycobacteriales</taxon>
        <taxon>Mycobacteriaceae</taxon>
        <taxon>Mycolicibacterium</taxon>
    </lineage>
</organism>
<dbReference type="InterPro" id="IPR007969">
    <property type="entry name" value="DUF732"/>
</dbReference>
<evidence type="ECO:0000256" key="1">
    <source>
        <dbReference type="SAM" id="SignalP"/>
    </source>
</evidence>
<proteinExistence type="predicted"/>
<dbReference type="Proteomes" id="UP000570517">
    <property type="component" value="Unassembled WGS sequence"/>
</dbReference>
<dbReference type="EMBL" id="JABFYL010000041">
    <property type="protein sequence ID" value="NVN52064.1"/>
    <property type="molecule type" value="Genomic_DNA"/>
</dbReference>